<reference evidence="1" key="1">
    <citation type="submission" date="2022-07" db="EMBL/GenBank/DDBJ databases">
        <title>Phylogenomic reconstructions and comparative analyses of Kickxellomycotina fungi.</title>
        <authorList>
            <person name="Reynolds N.K."/>
            <person name="Stajich J.E."/>
            <person name="Barry K."/>
            <person name="Grigoriev I.V."/>
            <person name="Crous P."/>
            <person name="Smith M.E."/>
        </authorList>
    </citation>
    <scope>NUCLEOTIDE SEQUENCE</scope>
    <source>
        <strain evidence="1">NBRC 32514</strain>
    </source>
</reference>
<comment type="caution">
    <text evidence="1">The sequence shown here is derived from an EMBL/GenBank/DDBJ whole genome shotgun (WGS) entry which is preliminary data.</text>
</comment>
<evidence type="ECO:0000313" key="1">
    <source>
        <dbReference type="EMBL" id="KAJ1720905.1"/>
    </source>
</evidence>
<dbReference type="AlphaFoldDB" id="A0A9W7XXL6"/>
<protein>
    <submittedName>
        <fullName evidence="1">Uncharacterized protein</fullName>
    </submittedName>
</protein>
<accession>A0A9W7XXL6</accession>
<dbReference type="Proteomes" id="UP001149813">
    <property type="component" value="Unassembled WGS sequence"/>
</dbReference>
<organism evidence="1 2">
    <name type="scientific">Coemansia erecta</name>
    <dbReference type="NCBI Taxonomy" id="147472"/>
    <lineage>
        <taxon>Eukaryota</taxon>
        <taxon>Fungi</taxon>
        <taxon>Fungi incertae sedis</taxon>
        <taxon>Zoopagomycota</taxon>
        <taxon>Kickxellomycotina</taxon>
        <taxon>Kickxellomycetes</taxon>
        <taxon>Kickxellales</taxon>
        <taxon>Kickxellaceae</taxon>
        <taxon>Coemansia</taxon>
    </lineage>
</organism>
<keyword evidence="2" id="KW-1185">Reference proteome</keyword>
<gene>
    <name evidence="1" type="ORF">LPJ53_004514</name>
</gene>
<evidence type="ECO:0000313" key="2">
    <source>
        <dbReference type="Proteomes" id="UP001149813"/>
    </source>
</evidence>
<dbReference type="EMBL" id="JANBOJ010000215">
    <property type="protein sequence ID" value="KAJ1720905.1"/>
    <property type="molecule type" value="Genomic_DNA"/>
</dbReference>
<sequence length="208" mass="23346">MTNNTHQEVYLHRELIGFGEVTPLVKSSEEEVVGYIIPITYDGGNLYFEQSGMPFMKVTSKYGDNKVSAMVLPESPLATAINMVNSVVRDTIMVDKTFDKDVSDLTPSLSQKFKEISKIRDIVEQNKNIFLKFSEQSGIFDKDGEWISGGYDKLINSGRAYASIWIKSIFIGKSTVTMQLEVDQIIALSSKKPSTRRQLTLDLSKLSI</sequence>
<proteinExistence type="predicted"/>
<name>A0A9W7XXL6_9FUNG</name>
<dbReference type="OrthoDB" id="10510373at2759"/>